<comment type="catalytic activity">
    <reaction evidence="1">
        <text>2 a phenolic donor + H2O2 = 2 a phenolic radical donor + 2 H2O</text>
        <dbReference type="Rhea" id="RHEA:56136"/>
        <dbReference type="ChEBI" id="CHEBI:15377"/>
        <dbReference type="ChEBI" id="CHEBI:16240"/>
        <dbReference type="ChEBI" id="CHEBI:139520"/>
        <dbReference type="ChEBI" id="CHEBI:139521"/>
        <dbReference type="EC" id="1.11.1.7"/>
    </reaction>
</comment>
<sequence length="123" mass="13025">YTYYWTSLQGCDASVLLSGQEQNAFPNVGSLRGFNVIDNAKTRVEAICNQTVSCADILAVAARDSVVALGGPSWTVLLGRRDSTTASEAQANRDLPPPSSDLGDLIGNFSRKGLDVTDMVALS</sequence>
<accession>A0A6G1D6W4</accession>
<evidence type="ECO:0000256" key="12">
    <source>
        <dbReference type="ARBA" id="ARBA00023180"/>
    </source>
</evidence>
<evidence type="ECO:0000256" key="2">
    <source>
        <dbReference type="ARBA" id="ARBA00001970"/>
    </source>
</evidence>
<dbReference type="PANTHER" id="PTHR31388">
    <property type="entry name" value="PEROXIDASE 72-RELATED"/>
    <property type="match status" value="1"/>
</dbReference>
<dbReference type="PRINTS" id="PR00461">
    <property type="entry name" value="PLPEROXIDASE"/>
</dbReference>
<evidence type="ECO:0000256" key="5">
    <source>
        <dbReference type="ARBA" id="ARBA00022559"/>
    </source>
</evidence>
<reference evidence="19 20" key="1">
    <citation type="submission" date="2019-11" db="EMBL/GenBank/DDBJ databases">
        <title>Whole genome sequence of Oryza granulata.</title>
        <authorList>
            <person name="Li W."/>
        </authorList>
    </citation>
    <scope>NUCLEOTIDE SEQUENCE [LARGE SCALE GENOMIC DNA]</scope>
    <source>
        <strain evidence="20">cv. Menghai</strain>
        <tissue evidence="19">Leaf</tissue>
    </source>
</reference>
<dbReference type="PRINTS" id="PR00458">
    <property type="entry name" value="PEROXIDASE"/>
</dbReference>
<organism evidence="19 20">
    <name type="scientific">Oryza meyeriana var. granulata</name>
    <dbReference type="NCBI Taxonomy" id="110450"/>
    <lineage>
        <taxon>Eukaryota</taxon>
        <taxon>Viridiplantae</taxon>
        <taxon>Streptophyta</taxon>
        <taxon>Embryophyta</taxon>
        <taxon>Tracheophyta</taxon>
        <taxon>Spermatophyta</taxon>
        <taxon>Magnoliopsida</taxon>
        <taxon>Liliopsida</taxon>
        <taxon>Poales</taxon>
        <taxon>Poaceae</taxon>
        <taxon>BOP clade</taxon>
        <taxon>Oryzoideae</taxon>
        <taxon>Oryzeae</taxon>
        <taxon>Oryzinae</taxon>
        <taxon>Oryza</taxon>
        <taxon>Oryza meyeriana</taxon>
    </lineage>
</organism>
<evidence type="ECO:0000313" key="19">
    <source>
        <dbReference type="EMBL" id="KAF0907513.1"/>
    </source>
</evidence>
<dbReference type="Pfam" id="PF00141">
    <property type="entry name" value="peroxidase"/>
    <property type="match status" value="1"/>
</dbReference>
<dbReference type="EMBL" id="SPHZ02000007">
    <property type="protein sequence ID" value="KAF0907513.1"/>
    <property type="molecule type" value="Genomic_DNA"/>
</dbReference>
<keyword evidence="4" id="KW-0964">Secreted</keyword>
<comment type="cofactor">
    <cofactor evidence="16">
        <name>Ca(2+)</name>
        <dbReference type="ChEBI" id="CHEBI:29108"/>
    </cofactor>
    <text evidence="16">Binds 2 calcium ions per subunit.</text>
</comment>
<dbReference type="InterPro" id="IPR010255">
    <property type="entry name" value="Haem_peroxidase_sf"/>
</dbReference>
<keyword evidence="11" id="KW-0408">Iron</keyword>
<dbReference type="OrthoDB" id="2113341at2759"/>
<dbReference type="GO" id="GO:0042744">
    <property type="term" value="P:hydrogen peroxide catabolic process"/>
    <property type="evidence" value="ECO:0007669"/>
    <property type="project" value="UniProtKB-KW"/>
</dbReference>
<keyword evidence="6" id="KW-0349">Heme</keyword>
<feature type="binding site" evidence="16">
    <location>
        <position position="14"/>
    </location>
    <ligand>
        <name>Ca(2+)</name>
        <dbReference type="ChEBI" id="CHEBI:29108"/>
        <label>1</label>
    </ligand>
</feature>
<keyword evidence="9 16" id="KW-0106">Calcium</keyword>
<evidence type="ECO:0000256" key="4">
    <source>
        <dbReference type="ARBA" id="ARBA00022525"/>
    </source>
</evidence>
<evidence type="ECO:0000256" key="10">
    <source>
        <dbReference type="ARBA" id="ARBA00023002"/>
    </source>
</evidence>
<evidence type="ECO:0000256" key="7">
    <source>
        <dbReference type="ARBA" id="ARBA00022723"/>
    </source>
</evidence>
<evidence type="ECO:0000256" key="8">
    <source>
        <dbReference type="ARBA" id="ARBA00022729"/>
    </source>
</evidence>
<feature type="binding site" evidence="16">
    <location>
        <position position="21"/>
    </location>
    <ligand>
        <name>Ca(2+)</name>
        <dbReference type="ChEBI" id="CHEBI:29108"/>
        <label>1</label>
    </ligand>
</feature>
<evidence type="ECO:0000256" key="16">
    <source>
        <dbReference type="PIRSR" id="PIRSR600823-3"/>
    </source>
</evidence>
<dbReference type="InterPro" id="IPR002016">
    <property type="entry name" value="Haem_peroxidase"/>
</dbReference>
<feature type="binding site" evidence="16">
    <location>
        <position position="12"/>
    </location>
    <ligand>
        <name>Ca(2+)</name>
        <dbReference type="ChEBI" id="CHEBI:29108"/>
        <label>1</label>
    </ligand>
</feature>
<comment type="similarity">
    <text evidence="17">Belongs to the peroxidase family.</text>
</comment>
<evidence type="ECO:0000259" key="18">
    <source>
        <dbReference type="PROSITE" id="PS50873"/>
    </source>
</evidence>
<keyword evidence="7 16" id="KW-0479">Metal-binding</keyword>
<dbReference type="SUPFAM" id="SSF48113">
    <property type="entry name" value="Heme-dependent peroxidases"/>
    <property type="match status" value="1"/>
</dbReference>
<evidence type="ECO:0000256" key="6">
    <source>
        <dbReference type="ARBA" id="ARBA00022617"/>
    </source>
</evidence>
<dbReference type="GO" id="GO:0020037">
    <property type="term" value="F:heme binding"/>
    <property type="evidence" value="ECO:0007669"/>
    <property type="project" value="InterPro"/>
</dbReference>
<keyword evidence="10" id="KW-0560">Oxidoreductase</keyword>
<evidence type="ECO:0000256" key="13">
    <source>
        <dbReference type="ARBA" id="ARBA00023283"/>
    </source>
</evidence>
<keyword evidence="13" id="KW-0873">Pyrrolidone carboxylic acid</keyword>
<keyword evidence="5" id="KW-0575">Peroxidase</keyword>
<evidence type="ECO:0000256" key="17">
    <source>
        <dbReference type="RuleBase" id="RU004241"/>
    </source>
</evidence>
<comment type="caution">
    <text evidence="19">The sequence shown here is derived from an EMBL/GenBank/DDBJ whole genome shotgun (WGS) entry which is preliminary data.</text>
</comment>
<feature type="non-terminal residue" evidence="19">
    <location>
        <position position="1"/>
    </location>
</feature>
<dbReference type="InterPro" id="IPR000823">
    <property type="entry name" value="Peroxidase_pln"/>
</dbReference>
<evidence type="ECO:0000256" key="11">
    <source>
        <dbReference type="ARBA" id="ARBA00023004"/>
    </source>
</evidence>
<evidence type="ECO:0000256" key="3">
    <source>
        <dbReference type="ARBA" id="ARBA00002322"/>
    </source>
</evidence>
<feature type="binding site" evidence="16">
    <location>
        <position position="10"/>
    </location>
    <ligand>
        <name>Ca(2+)</name>
        <dbReference type="ChEBI" id="CHEBI:29108"/>
        <label>1</label>
    </ligand>
</feature>
<evidence type="ECO:0000256" key="9">
    <source>
        <dbReference type="ARBA" id="ARBA00022837"/>
    </source>
</evidence>
<dbReference type="GO" id="GO:0140825">
    <property type="term" value="F:lactoperoxidase activity"/>
    <property type="evidence" value="ECO:0007669"/>
    <property type="project" value="UniProtKB-EC"/>
</dbReference>
<dbReference type="GO" id="GO:0046872">
    <property type="term" value="F:metal ion binding"/>
    <property type="evidence" value="ECO:0007669"/>
    <property type="project" value="UniProtKB-KW"/>
</dbReference>
<dbReference type="Gene3D" id="1.10.420.10">
    <property type="entry name" value="Peroxidase, domain 2"/>
    <property type="match status" value="1"/>
</dbReference>
<dbReference type="PANTHER" id="PTHR31388:SF13">
    <property type="entry name" value="PEROXIDASE 2"/>
    <property type="match status" value="1"/>
</dbReference>
<keyword evidence="20" id="KW-1185">Reference proteome</keyword>
<feature type="binding site" evidence="15">
    <location>
        <position position="96"/>
    </location>
    <ligand>
        <name>substrate</name>
    </ligand>
</feature>
<dbReference type="AlphaFoldDB" id="A0A6G1D6W4"/>
<comment type="function">
    <text evidence="3">Removal of H(2)O(2), oxidation of toxic reductants, biosynthesis and degradation of lignin, suberization, auxin catabolism, response to environmental stresses such as wounding, pathogen attack and oxidative stress. These functions might be dependent on each isozyme/isoform in each plant tissue.</text>
</comment>
<keyword evidence="8" id="KW-0732">Signal</keyword>
<dbReference type="GO" id="GO:0006979">
    <property type="term" value="P:response to oxidative stress"/>
    <property type="evidence" value="ECO:0007669"/>
    <property type="project" value="InterPro"/>
</dbReference>
<proteinExistence type="inferred from homology"/>
<comment type="cofactor">
    <cofactor evidence="2">
        <name>heme b</name>
        <dbReference type="ChEBI" id="CHEBI:60344"/>
    </cofactor>
</comment>
<dbReference type="Proteomes" id="UP000479710">
    <property type="component" value="Unassembled WGS sequence"/>
</dbReference>
<feature type="non-terminal residue" evidence="19">
    <location>
        <position position="123"/>
    </location>
</feature>
<keyword evidence="12" id="KW-0325">Glycoprotein</keyword>
<gene>
    <name evidence="19" type="ORF">E2562_018332</name>
</gene>
<dbReference type="Gene3D" id="1.10.520.10">
    <property type="match status" value="1"/>
</dbReference>
<protein>
    <recommendedName>
        <fullName evidence="18">Plant heme peroxidase family profile domain-containing protein</fullName>
    </recommendedName>
</protein>
<name>A0A6G1D6W4_9ORYZ</name>
<feature type="domain" description="Plant heme peroxidase family profile" evidence="18">
    <location>
        <begin position="1"/>
        <end position="123"/>
    </location>
</feature>
<evidence type="ECO:0000256" key="14">
    <source>
        <dbReference type="ARBA" id="ARBA00023324"/>
    </source>
</evidence>
<keyword evidence="14" id="KW-0376">Hydrogen peroxide</keyword>
<evidence type="ECO:0000313" key="20">
    <source>
        <dbReference type="Proteomes" id="UP000479710"/>
    </source>
</evidence>
<evidence type="ECO:0000256" key="1">
    <source>
        <dbReference type="ARBA" id="ARBA00000189"/>
    </source>
</evidence>
<evidence type="ECO:0000256" key="15">
    <source>
        <dbReference type="PIRSR" id="PIRSR600823-2"/>
    </source>
</evidence>
<dbReference type="PROSITE" id="PS50873">
    <property type="entry name" value="PEROXIDASE_4"/>
    <property type="match status" value="1"/>
</dbReference>